<protein>
    <recommendedName>
        <fullName evidence="4">Conjugal transfer protein</fullName>
    </recommendedName>
</protein>
<dbReference type="Proteomes" id="UP000030889">
    <property type="component" value="Unassembled WGS sequence"/>
</dbReference>
<feature type="chain" id="PRO_5045242057" description="Conjugal transfer protein" evidence="1">
    <location>
        <begin position="22"/>
        <end position="294"/>
    </location>
</feature>
<keyword evidence="1" id="KW-0732">Signal</keyword>
<accession>A0ABR4YII9</accession>
<reference evidence="2 3" key="1">
    <citation type="submission" date="2014-09" db="EMBL/GenBank/DDBJ databases">
        <title>Alistipes sp. 627, sp. nov., a novel member of the family Rikenellaceae isolated from human faeces.</title>
        <authorList>
            <person name="Shkoporov A.N."/>
            <person name="Chaplin A.V."/>
            <person name="Motuzova O.V."/>
            <person name="Kafarskaia L.I."/>
            <person name="Khokhlova E.V."/>
            <person name="Efimov B.A."/>
        </authorList>
    </citation>
    <scope>NUCLEOTIDE SEQUENCE [LARGE SCALE GENOMIC DNA]</scope>
    <source>
        <strain evidence="2 3">627</strain>
    </source>
</reference>
<sequence length="294" mass="33048">MPNKKIILLLWGLLCGGAVQAQPKFLPGTIIAPRKIEVSYSKTTHILFPAEVKYVDLGSSNIIAGKAAGAENVVRVKAAVRDFADETNFSVITADGSFYSFDVEYKDNPATLSLEVGGEAVPESRTDDRVPASRIRLRELSGNSARTVMEDMRTIYRRNERDLRHIGCKRYGVQTLVKGIYIEDDLLYLHLEMTNRSNISYDVEYVRLAVRDKKVARRTAMQETEIVPVSRYNDLRTVASGASIRDVLVIPKFTIAPGKVLEVEIAEKNGGRNQRFRIENRDILSARRIDKKSE</sequence>
<proteinExistence type="predicted"/>
<dbReference type="NCBIfam" id="TIGR03780">
    <property type="entry name" value="Bac_Flav_CT_N"/>
    <property type="match status" value="1"/>
</dbReference>
<comment type="caution">
    <text evidence="2">The sequence shown here is derived from an EMBL/GenBank/DDBJ whole genome shotgun (WGS) entry which is preliminary data.</text>
</comment>
<gene>
    <name evidence="2" type="ORF">LG35_09590</name>
</gene>
<evidence type="ECO:0008006" key="4">
    <source>
        <dbReference type="Google" id="ProtNLM"/>
    </source>
</evidence>
<evidence type="ECO:0000313" key="3">
    <source>
        <dbReference type="Proteomes" id="UP000030889"/>
    </source>
</evidence>
<name>A0ABR4YII9_9BACT</name>
<dbReference type="EMBL" id="JRGF01000019">
    <property type="protein sequence ID" value="KHE40851.1"/>
    <property type="molecule type" value="Genomic_DNA"/>
</dbReference>
<dbReference type="InterPro" id="IPR022298">
    <property type="entry name" value="Conjug_transposon_TraN"/>
</dbReference>
<evidence type="ECO:0000256" key="1">
    <source>
        <dbReference type="SAM" id="SignalP"/>
    </source>
</evidence>
<feature type="signal peptide" evidence="1">
    <location>
        <begin position="1"/>
        <end position="21"/>
    </location>
</feature>
<dbReference type="RefSeq" id="WP_035474291.1">
    <property type="nucleotide sequence ID" value="NZ_JRGF01000019.1"/>
</dbReference>
<keyword evidence="3" id="KW-1185">Reference proteome</keyword>
<organism evidence="2 3">
    <name type="scientific">Alistipes inops</name>
    <dbReference type="NCBI Taxonomy" id="1501391"/>
    <lineage>
        <taxon>Bacteria</taxon>
        <taxon>Pseudomonadati</taxon>
        <taxon>Bacteroidota</taxon>
        <taxon>Bacteroidia</taxon>
        <taxon>Bacteroidales</taxon>
        <taxon>Rikenellaceae</taxon>
        <taxon>Alistipes</taxon>
    </lineage>
</organism>
<evidence type="ECO:0000313" key="2">
    <source>
        <dbReference type="EMBL" id="KHE40851.1"/>
    </source>
</evidence>
<dbReference type="Pfam" id="PF13595">
    <property type="entry name" value="DUF4138"/>
    <property type="match status" value="1"/>
</dbReference>